<evidence type="ECO:0000256" key="1">
    <source>
        <dbReference type="ARBA" id="ARBA00004236"/>
    </source>
</evidence>
<reference evidence="9" key="1">
    <citation type="journal article" date="2014" name="PLoS Negl. Trop. Dis.">
        <title>An updated insight into the Sialotranscriptome of Triatoma infestans: developmental stage and geographic variations.</title>
        <authorList>
            <person name="Schwarz A."/>
            <person name="Medrano-Mercado N."/>
            <person name="Schaub G.A."/>
            <person name="Struchiner C.J."/>
            <person name="Bargues M.D."/>
            <person name="Levy M.Z."/>
            <person name="Ribeiro J.M."/>
        </authorList>
    </citation>
    <scope>NUCLEOTIDE SEQUENCE</scope>
    <source>
        <strain evidence="9">Chile</strain>
        <tissue evidence="9">Salivary glands</tissue>
    </source>
</reference>
<dbReference type="GO" id="GO:0005737">
    <property type="term" value="C:cytoplasm"/>
    <property type="evidence" value="ECO:0007669"/>
    <property type="project" value="TreeGrafter"/>
</dbReference>
<dbReference type="GO" id="GO:0005886">
    <property type="term" value="C:plasma membrane"/>
    <property type="evidence" value="ECO:0007669"/>
    <property type="project" value="UniProtKB-SubCell"/>
</dbReference>
<evidence type="ECO:0000256" key="5">
    <source>
        <dbReference type="ARBA" id="ARBA00022989"/>
    </source>
</evidence>
<dbReference type="PANTHER" id="PTHR11923">
    <property type="entry name" value="SCAVENGER RECEPTOR CLASS B TYPE-1 SR-B1"/>
    <property type="match status" value="1"/>
</dbReference>
<dbReference type="PRINTS" id="PR01609">
    <property type="entry name" value="CD36FAMILY"/>
</dbReference>
<evidence type="ECO:0000256" key="4">
    <source>
        <dbReference type="ARBA" id="ARBA00022692"/>
    </source>
</evidence>
<dbReference type="InterPro" id="IPR002159">
    <property type="entry name" value="CD36_fam"/>
</dbReference>
<name>A0A023EYT3_TRIIF</name>
<keyword evidence="5 8" id="KW-1133">Transmembrane helix</keyword>
<accession>A0A023EYT3</accession>
<sequence>MLPAKRKRNIYKSFGFYLTILFLIGNAIGLILIWGTNIYDNAVVQYLTIEDNGSFYKIWRDPKINVIVKIYPFNYTNFEAVVAGKEKPKVQEIGPYVFRENNIKSNVKFNGNENVTFSYSRTLTFLHNLSKGTLNDTLITPNVIFIASLDKVSKDKLQKMGLSVILALFKSKPFITVSSYKFLMGYDDNFSLILRRINTLLRNEVHPPFGILSKRTGLSEDTITIGTGIPESNHIGIIKKYNDDEKLDIWYDSECNNITASDGFIFPGRLTSDSDVIYVYAKDLCRRIPLKFEKEYTDENGYPVRRFVLPKNVYSTPDINPDNSCFCSVDSCPISGIHNVSSCFYDAPFVVSQPHFMYGDPELFENVEGLEPHPEKHTYYMDLHKNFGFPLKGHTRVQVGIVIKKGTPLSRLKPLSNGTVLPICWMDFELESLPENINSLMYAASLIKNLMKWGFLVLFIVVIFTLIYYVSLT</sequence>
<dbReference type="AlphaFoldDB" id="A0A023EYT3"/>
<evidence type="ECO:0000313" key="9">
    <source>
        <dbReference type="EMBL" id="JAC14348.1"/>
    </source>
</evidence>
<feature type="transmembrane region" description="Helical" evidence="8">
    <location>
        <begin position="450"/>
        <end position="470"/>
    </location>
</feature>
<dbReference type="GO" id="GO:0005044">
    <property type="term" value="F:scavenger receptor activity"/>
    <property type="evidence" value="ECO:0007669"/>
    <property type="project" value="TreeGrafter"/>
</dbReference>
<evidence type="ECO:0000256" key="7">
    <source>
        <dbReference type="ARBA" id="ARBA00023180"/>
    </source>
</evidence>
<feature type="transmembrane region" description="Helical" evidence="8">
    <location>
        <begin position="14"/>
        <end position="35"/>
    </location>
</feature>
<protein>
    <submittedName>
        <fullName evidence="9">Putative plasma membrane glycoprotein cd36</fullName>
    </submittedName>
</protein>
<comment type="subcellular location">
    <subcellularLocation>
        <location evidence="1">Cell membrane</location>
    </subcellularLocation>
</comment>
<evidence type="ECO:0000256" key="3">
    <source>
        <dbReference type="ARBA" id="ARBA00022475"/>
    </source>
</evidence>
<keyword evidence="3" id="KW-1003">Cell membrane</keyword>
<evidence type="ECO:0000256" key="6">
    <source>
        <dbReference type="ARBA" id="ARBA00023136"/>
    </source>
</evidence>
<proteinExistence type="evidence at transcript level"/>
<evidence type="ECO:0000256" key="8">
    <source>
        <dbReference type="SAM" id="Phobius"/>
    </source>
</evidence>
<keyword evidence="6 8" id="KW-0472">Membrane</keyword>
<keyword evidence="4 8" id="KW-0812">Transmembrane</keyword>
<comment type="similarity">
    <text evidence="2">Belongs to the CD36 family.</text>
</comment>
<evidence type="ECO:0000256" key="2">
    <source>
        <dbReference type="ARBA" id="ARBA00010532"/>
    </source>
</evidence>
<dbReference type="PANTHER" id="PTHR11923:SF50">
    <property type="entry name" value="GH19047P"/>
    <property type="match status" value="1"/>
</dbReference>
<keyword evidence="7" id="KW-0325">Glycoprotein</keyword>
<organism evidence="9">
    <name type="scientific">Triatoma infestans</name>
    <name type="common">Assassin bug</name>
    <dbReference type="NCBI Taxonomy" id="30076"/>
    <lineage>
        <taxon>Eukaryota</taxon>
        <taxon>Metazoa</taxon>
        <taxon>Ecdysozoa</taxon>
        <taxon>Arthropoda</taxon>
        <taxon>Hexapoda</taxon>
        <taxon>Insecta</taxon>
        <taxon>Pterygota</taxon>
        <taxon>Neoptera</taxon>
        <taxon>Paraneoptera</taxon>
        <taxon>Hemiptera</taxon>
        <taxon>Heteroptera</taxon>
        <taxon>Panheteroptera</taxon>
        <taxon>Cimicomorpha</taxon>
        <taxon>Reduviidae</taxon>
        <taxon>Triatominae</taxon>
        <taxon>Triatoma</taxon>
    </lineage>
</organism>
<dbReference type="Pfam" id="PF01130">
    <property type="entry name" value="CD36"/>
    <property type="match status" value="1"/>
</dbReference>
<feature type="non-terminal residue" evidence="9">
    <location>
        <position position="473"/>
    </location>
</feature>
<dbReference type="EMBL" id="GBBI01004364">
    <property type="protein sequence ID" value="JAC14348.1"/>
    <property type="molecule type" value="mRNA"/>
</dbReference>